<evidence type="ECO:0000313" key="6">
    <source>
        <dbReference type="Proteomes" id="UP001156102"/>
    </source>
</evidence>
<dbReference type="InterPro" id="IPR003313">
    <property type="entry name" value="AraC-bd"/>
</dbReference>
<dbReference type="PANTHER" id="PTHR43280:SF30">
    <property type="entry name" value="MMSAB OPERON REGULATORY PROTEIN"/>
    <property type="match status" value="1"/>
</dbReference>
<comment type="caution">
    <text evidence="5">The sequence shown here is derived from an EMBL/GenBank/DDBJ whole genome shotgun (WGS) entry which is preliminary data.</text>
</comment>
<reference evidence="5" key="1">
    <citation type="submission" date="2022-07" db="EMBL/GenBank/DDBJ databases">
        <authorList>
            <person name="Li W.-J."/>
            <person name="Deng Q.-Q."/>
        </authorList>
    </citation>
    <scope>NUCLEOTIDE SEQUENCE</scope>
    <source>
        <strain evidence="5">SYSU M60031</strain>
    </source>
</reference>
<dbReference type="AlphaFoldDB" id="A0AA41XA65"/>
<dbReference type="SUPFAM" id="SSF51215">
    <property type="entry name" value="Regulatory protein AraC"/>
    <property type="match status" value="1"/>
</dbReference>
<evidence type="ECO:0000256" key="2">
    <source>
        <dbReference type="ARBA" id="ARBA00023125"/>
    </source>
</evidence>
<dbReference type="InterPro" id="IPR018060">
    <property type="entry name" value="HTH_AraC"/>
</dbReference>
<protein>
    <submittedName>
        <fullName evidence="5">AraC family transcriptional regulator</fullName>
    </submittedName>
</protein>
<evidence type="ECO:0000259" key="4">
    <source>
        <dbReference type="PROSITE" id="PS01124"/>
    </source>
</evidence>
<keyword evidence="3" id="KW-0804">Transcription</keyword>
<dbReference type="GO" id="GO:0043565">
    <property type="term" value="F:sequence-specific DNA binding"/>
    <property type="evidence" value="ECO:0007669"/>
    <property type="project" value="InterPro"/>
</dbReference>
<keyword evidence="2" id="KW-0238">DNA-binding</keyword>
<keyword evidence="1" id="KW-0805">Transcription regulation</keyword>
<evidence type="ECO:0000256" key="1">
    <source>
        <dbReference type="ARBA" id="ARBA00023015"/>
    </source>
</evidence>
<name>A0AA41XA65_9BACI</name>
<dbReference type="GO" id="GO:0003700">
    <property type="term" value="F:DNA-binding transcription factor activity"/>
    <property type="evidence" value="ECO:0007669"/>
    <property type="project" value="InterPro"/>
</dbReference>
<organism evidence="5 6">
    <name type="scientific">Ectobacillus ponti</name>
    <dbReference type="NCBI Taxonomy" id="2961894"/>
    <lineage>
        <taxon>Bacteria</taxon>
        <taxon>Bacillati</taxon>
        <taxon>Bacillota</taxon>
        <taxon>Bacilli</taxon>
        <taxon>Bacillales</taxon>
        <taxon>Bacillaceae</taxon>
        <taxon>Ectobacillus</taxon>
    </lineage>
</organism>
<dbReference type="SMART" id="SM00342">
    <property type="entry name" value="HTH_ARAC"/>
    <property type="match status" value="1"/>
</dbReference>
<gene>
    <name evidence="5" type="ORF">NK662_06895</name>
</gene>
<dbReference type="SUPFAM" id="SSF46689">
    <property type="entry name" value="Homeodomain-like"/>
    <property type="match status" value="2"/>
</dbReference>
<sequence length="293" mass="33777">MIAFSVPPLPVFITGGRGVFQKGKKHFHRVYTVYDMLYVQHGTLFMREGEEEFAVGAGGYLILKPGLEHHGFRPCEEDTHYFWLHFTGMEADVPAKEHLQWTDILVKTETFTEPAQYLLRIPQYGRLQNRESGERLMEELLGLNEAISVEEKLQQPLQFYKLLLFLQKEALAIPSAAEKVTEQVVTYIKKHYADNIQIADMAEELHYHADYLARCMQKTMGISPLQYMNEVRLAQAKKLLAGTSAKVKEIAKLVGVQDEAYFSRLFRKREGMSAQEYRRAVQRDIRIGGREDS</sequence>
<dbReference type="Gene3D" id="1.10.10.60">
    <property type="entry name" value="Homeodomain-like"/>
    <property type="match status" value="2"/>
</dbReference>
<feature type="domain" description="HTH araC/xylS-type" evidence="4">
    <location>
        <begin position="182"/>
        <end position="280"/>
    </location>
</feature>
<dbReference type="EMBL" id="JANCLT010000003">
    <property type="protein sequence ID" value="MCP8968266.1"/>
    <property type="molecule type" value="Genomic_DNA"/>
</dbReference>
<evidence type="ECO:0000313" key="5">
    <source>
        <dbReference type="EMBL" id="MCP8968266.1"/>
    </source>
</evidence>
<dbReference type="InterPro" id="IPR014710">
    <property type="entry name" value="RmlC-like_jellyroll"/>
</dbReference>
<keyword evidence="6" id="KW-1185">Reference proteome</keyword>
<dbReference type="PROSITE" id="PS01124">
    <property type="entry name" value="HTH_ARAC_FAMILY_2"/>
    <property type="match status" value="1"/>
</dbReference>
<dbReference type="InterPro" id="IPR009057">
    <property type="entry name" value="Homeodomain-like_sf"/>
</dbReference>
<dbReference type="InterPro" id="IPR037923">
    <property type="entry name" value="HTH-like"/>
</dbReference>
<dbReference type="Proteomes" id="UP001156102">
    <property type="component" value="Unassembled WGS sequence"/>
</dbReference>
<dbReference type="Pfam" id="PF12833">
    <property type="entry name" value="HTH_18"/>
    <property type="match status" value="1"/>
</dbReference>
<dbReference type="PANTHER" id="PTHR43280">
    <property type="entry name" value="ARAC-FAMILY TRANSCRIPTIONAL REGULATOR"/>
    <property type="match status" value="1"/>
</dbReference>
<proteinExistence type="predicted"/>
<dbReference type="Gene3D" id="2.60.120.10">
    <property type="entry name" value="Jelly Rolls"/>
    <property type="match status" value="1"/>
</dbReference>
<evidence type="ECO:0000256" key="3">
    <source>
        <dbReference type="ARBA" id="ARBA00023163"/>
    </source>
</evidence>
<dbReference type="RefSeq" id="WP_254758182.1">
    <property type="nucleotide sequence ID" value="NZ_JANCLT010000003.1"/>
</dbReference>
<dbReference type="Pfam" id="PF02311">
    <property type="entry name" value="AraC_binding"/>
    <property type="match status" value="1"/>
</dbReference>
<accession>A0AA41XA65</accession>